<dbReference type="SUPFAM" id="SSF48179">
    <property type="entry name" value="6-phosphogluconate dehydrogenase C-terminal domain-like"/>
    <property type="match status" value="1"/>
</dbReference>
<dbReference type="SMART" id="SM00984">
    <property type="entry name" value="UDPG_MGDP_dh_C"/>
    <property type="match status" value="1"/>
</dbReference>
<dbReference type="KEGG" id="psin:CAK95_17740"/>
<dbReference type="PANTHER" id="PTHR43491:SF2">
    <property type="entry name" value="UDP-N-ACETYL-D-MANNOSAMINE DEHYDROGENASE"/>
    <property type="match status" value="1"/>
</dbReference>
<dbReference type="GO" id="GO:0000271">
    <property type="term" value="P:polysaccharide biosynthetic process"/>
    <property type="evidence" value="ECO:0007669"/>
    <property type="project" value="InterPro"/>
</dbReference>
<dbReference type="InterPro" id="IPR014026">
    <property type="entry name" value="UDP-Glc/GDP-Man_DH_dimer"/>
</dbReference>
<keyword evidence="6" id="KW-1185">Reference proteome</keyword>
<dbReference type="Pfam" id="PF03720">
    <property type="entry name" value="UDPG_MGDP_dh_C"/>
    <property type="match status" value="1"/>
</dbReference>
<dbReference type="Proteomes" id="UP000194137">
    <property type="component" value="Chromosome"/>
</dbReference>
<accession>A0A1W6ZUB8</accession>
<evidence type="ECO:0000256" key="3">
    <source>
        <dbReference type="ARBA" id="ARBA00023027"/>
    </source>
</evidence>
<dbReference type="EMBL" id="CP021112">
    <property type="protein sequence ID" value="ARQ00721.1"/>
    <property type="molecule type" value="Genomic_DNA"/>
</dbReference>
<dbReference type="PIRSF" id="PIRSF500136">
    <property type="entry name" value="UDP_ManNAc_DH"/>
    <property type="match status" value="1"/>
</dbReference>
<dbReference type="InterPro" id="IPR017476">
    <property type="entry name" value="UDP-Glc/GDP-Man"/>
</dbReference>
<dbReference type="PIRSF" id="PIRSF000124">
    <property type="entry name" value="UDPglc_GDPman_dh"/>
    <property type="match status" value="1"/>
</dbReference>
<sequence>MSHNRKIAVIGLGYVGLPVAVAFARSGVKVVGFDIDQGRIDELQSGVDRTREIEGADLHLPTLVYTADTGKLADVDFFIVTVPTPIDGANRPDLRPLLGASDTVGRAMKKGSIVVYESTVYPGCIEEDCAPVLERVSGLKAGKDFTVGYSPERINPGDKKHRFETITKVVAGQDAATLDVVADVYGSVVTAGIHRAPSIKVAEAAKVIENTQRDLNIAFMNELSAICHRLGIDTGDVLAAAGTKWNFQRFYPGLVGGHCIGVDPYYLTYRAERAGYHPQVILAGRRINDNVGQRVALACVQSLFKRHRTHAVVTVLGVTFKENVPDTRNSKVADIVNELQSSGVTVQVHDPMALASEAKHEYGITLVARDALKPADAVVLAVAHDEYVSEGWSLISSLLRDQNGAVFDVKGILDRASKPAAIELWRL</sequence>
<protein>
    <submittedName>
        <fullName evidence="5">GDP-mannose dehydrogenase</fullName>
    </submittedName>
</protein>
<dbReference type="STRING" id="1235591.CAK95_17740"/>
<keyword evidence="3" id="KW-0520">NAD</keyword>
<dbReference type="GO" id="GO:0016628">
    <property type="term" value="F:oxidoreductase activity, acting on the CH-CH group of donors, NAD or NADP as acceptor"/>
    <property type="evidence" value="ECO:0007669"/>
    <property type="project" value="InterPro"/>
</dbReference>
<dbReference type="InterPro" id="IPR014027">
    <property type="entry name" value="UDP-Glc/GDP-Man_DH_C"/>
</dbReference>
<evidence type="ECO:0000313" key="6">
    <source>
        <dbReference type="Proteomes" id="UP000194137"/>
    </source>
</evidence>
<dbReference type="Gene3D" id="3.40.50.720">
    <property type="entry name" value="NAD(P)-binding Rossmann-like Domain"/>
    <property type="match status" value="2"/>
</dbReference>
<evidence type="ECO:0000256" key="2">
    <source>
        <dbReference type="ARBA" id="ARBA00023002"/>
    </source>
</evidence>
<dbReference type="OrthoDB" id="9803238at2"/>
<dbReference type="SUPFAM" id="SSF52413">
    <property type="entry name" value="UDP-glucose/GDP-mannose dehydrogenase C-terminal domain"/>
    <property type="match status" value="1"/>
</dbReference>
<keyword evidence="2" id="KW-0560">Oxidoreductase</keyword>
<evidence type="ECO:0000313" key="5">
    <source>
        <dbReference type="EMBL" id="ARQ00721.1"/>
    </source>
</evidence>
<reference evidence="5 6" key="1">
    <citation type="submission" date="2017-05" db="EMBL/GenBank/DDBJ databases">
        <title>Full genome sequence of Pseudorhodoplanes sinuspersici.</title>
        <authorList>
            <person name="Dastgheib S.M.M."/>
            <person name="Shavandi M."/>
            <person name="Tirandaz H."/>
        </authorList>
    </citation>
    <scope>NUCLEOTIDE SEQUENCE [LARGE SCALE GENOMIC DNA]</scope>
    <source>
        <strain evidence="5 6">RIPI110</strain>
    </source>
</reference>
<dbReference type="AlphaFoldDB" id="A0A1W6ZUB8"/>
<dbReference type="SUPFAM" id="SSF51735">
    <property type="entry name" value="NAD(P)-binding Rossmann-fold domains"/>
    <property type="match status" value="1"/>
</dbReference>
<dbReference type="InterPro" id="IPR036220">
    <property type="entry name" value="UDP-Glc/GDP-Man_DH_C_sf"/>
</dbReference>
<dbReference type="PANTHER" id="PTHR43491">
    <property type="entry name" value="UDP-N-ACETYL-D-MANNOSAMINE DEHYDROGENASE"/>
    <property type="match status" value="1"/>
</dbReference>
<organism evidence="5 6">
    <name type="scientific">Pseudorhodoplanes sinuspersici</name>
    <dbReference type="NCBI Taxonomy" id="1235591"/>
    <lineage>
        <taxon>Bacteria</taxon>
        <taxon>Pseudomonadati</taxon>
        <taxon>Pseudomonadota</taxon>
        <taxon>Alphaproteobacteria</taxon>
        <taxon>Hyphomicrobiales</taxon>
        <taxon>Pseudorhodoplanes</taxon>
    </lineage>
</organism>
<evidence type="ECO:0000256" key="4">
    <source>
        <dbReference type="PIRNR" id="PIRNR000124"/>
    </source>
</evidence>
<comment type="similarity">
    <text evidence="1 4">Belongs to the UDP-glucose/GDP-mannose dehydrogenase family.</text>
</comment>
<dbReference type="GO" id="GO:0016616">
    <property type="term" value="F:oxidoreductase activity, acting on the CH-OH group of donors, NAD or NADP as acceptor"/>
    <property type="evidence" value="ECO:0007669"/>
    <property type="project" value="InterPro"/>
</dbReference>
<evidence type="ECO:0000256" key="1">
    <source>
        <dbReference type="ARBA" id="ARBA00006601"/>
    </source>
</evidence>
<dbReference type="RefSeq" id="WP_086089116.1">
    <property type="nucleotide sequence ID" value="NZ_CP021112.1"/>
</dbReference>
<name>A0A1W6ZUB8_9HYPH</name>
<gene>
    <name evidence="5" type="ORF">CAK95_17740</name>
</gene>
<dbReference type="InterPro" id="IPR001732">
    <property type="entry name" value="UDP-Glc/GDP-Man_DH_N"/>
</dbReference>
<dbReference type="Pfam" id="PF03721">
    <property type="entry name" value="UDPG_MGDP_dh_N"/>
    <property type="match status" value="1"/>
</dbReference>
<dbReference type="PRINTS" id="PR00411">
    <property type="entry name" value="PNDRDTASEI"/>
</dbReference>
<dbReference type="InterPro" id="IPR028359">
    <property type="entry name" value="UDP_ManNAc/GlcNAc_DH"/>
</dbReference>
<dbReference type="Pfam" id="PF00984">
    <property type="entry name" value="UDPG_MGDP_dh"/>
    <property type="match status" value="1"/>
</dbReference>
<dbReference type="InterPro" id="IPR036291">
    <property type="entry name" value="NAD(P)-bd_dom_sf"/>
</dbReference>
<proteinExistence type="inferred from homology"/>
<dbReference type="InterPro" id="IPR008927">
    <property type="entry name" value="6-PGluconate_DH-like_C_sf"/>
</dbReference>
<dbReference type="NCBIfam" id="TIGR03026">
    <property type="entry name" value="NDP-sugDHase"/>
    <property type="match status" value="1"/>
</dbReference>
<dbReference type="GO" id="GO:0051287">
    <property type="term" value="F:NAD binding"/>
    <property type="evidence" value="ECO:0007669"/>
    <property type="project" value="InterPro"/>
</dbReference>